<dbReference type="AlphaFoldDB" id="A0A0E9U354"/>
<accession>A0A0E9U354</accession>
<name>A0A0E9U354_ANGAN</name>
<dbReference type="EMBL" id="GBXM01049194">
    <property type="protein sequence ID" value="JAH59383.1"/>
    <property type="molecule type" value="Transcribed_RNA"/>
</dbReference>
<organism evidence="1">
    <name type="scientific">Anguilla anguilla</name>
    <name type="common">European freshwater eel</name>
    <name type="synonym">Muraena anguilla</name>
    <dbReference type="NCBI Taxonomy" id="7936"/>
    <lineage>
        <taxon>Eukaryota</taxon>
        <taxon>Metazoa</taxon>
        <taxon>Chordata</taxon>
        <taxon>Craniata</taxon>
        <taxon>Vertebrata</taxon>
        <taxon>Euteleostomi</taxon>
        <taxon>Actinopterygii</taxon>
        <taxon>Neopterygii</taxon>
        <taxon>Teleostei</taxon>
        <taxon>Anguilliformes</taxon>
        <taxon>Anguillidae</taxon>
        <taxon>Anguilla</taxon>
    </lineage>
</organism>
<sequence>MMPITRFQKTAILRSKFNGGN</sequence>
<evidence type="ECO:0000313" key="1">
    <source>
        <dbReference type="EMBL" id="JAH59383.1"/>
    </source>
</evidence>
<reference evidence="1" key="2">
    <citation type="journal article" date="2015" name="Fish Shellfish Immunol.">
        <title>Early steps in the European eel (Anguilla anguilla)-Vibrio vulnificus interaction in the gills: Role of the RtxA13 toxin.</title>
        <authorList>
            <person name="Callol A."/>
            <person name="Pajuelo D."/>
            <person name="Ebbesson L."/>
            <person name="Teles M."/>
            <person name="MacKenzie S."/>
            <person name="Amaro C."/>
        </authorList>
    </citation>
    <scope>NUCLEOTIDE SEQUENCE</scope>
</reference>
<proteinExistence type="predicted"/>
<protein>
    <submittedName>
        <fullName evidence="1">Uncharacterized protein</fullName>
    </submittedName>
</protein>
<reference evidence="1" key="1">
    <citation type="submission" date="2014-11" db="EMBL/GenBank/DDBJ databases">
        <authorList>
            <person name="Amaro Gonzalez C."/>
        </authorList>
    </citation>
    <scope>NUCLEOTIDE SEQUENCE</scope>
</reference>